<dbReference type="PANTHER" id="PTHR10836:SF111">
    <property type="entry name" value="GLYCERALDEHYDE-3-PHOSPHATE DEHYDROGENASE"/>
    <property type="match status" value="1"/>
</dbReference>
<evidence type="ECO:0000259" key="9">
    <source>
        <dbReference type="SMART" id="SM00846"/>
    </source>
</evidence>
<dbReference type="SUPFAM" id="SSF55347">
    <property type="entry name" value="Glyceraldehyde-3-phosphate dehydrogenase-like, C-terminal domain"/>
    <property type="match status" value="1"/>
</dbReference>
<evidence type="ECO:0000256" key="8">
    <source>
        <dbReference type="ARBA" id="ARBA00047698"/>
    </source>
</evidence>
<dbReference type="GO" id="GO:0006096">
    <property type="term" value="P:glycolytic process"/>
    <property type="evidence" value="ECO:0007669"/>
    <property type="project" value="UniProtKB-KW"/>
</dbReference>
<evidence type="ECO:0000256" key="2">
    <source>
        <dbReference type="ARBA" id="ARBA00007406"/>
    </source>
</evidence>
<comment type="caution">
    <text evidence="10">The sequence shown here is derived from an EMBL/GenBank/DDBJ whole genome shotgun (WGS) entry which is preliminary data.</text>
</comment>
<feature type="non-terminal residue" evidence="10">
    <location>
        <position position="371"/>
    </location>
</feature>
<keyword evidence="11" id="KW-1185">Reference proteome</keyword>
<dbReference type="PANTHER" id="PTHR10836">
    <property type="entry name" value="GLYCERALDEHYDE 3-PHOSPHATE DEHYDROGENASE"/>
    <property type="match status" value="1"/>
</dbReference>
<dbReference type="SMART" id="SM00846">
    <property type="entry name" value="Gp_dh_N"/>
    <property type="match status" value="1"/>
</dbReference>
<keyword evidence="7" id="KW-0324">Glycolysis</keyword>
<evidence type="ECO:0000256" key="1">
    <source>
        <dbReference type="ARBA" id="ARBA00004869"/>
    </source>
</evidence>
<dbReference type="InterPro" id="IPR020828">
    <property type="entry name" value="GlycerAld_3-P_DH_NAD(P)-bd"/>
</dbReference>
<dbReference type="EC" id="1.2.1.12" evidence="3"/>
<comment type="pathway">
    <text evidence="1">Carbohydrate degradation; glycolysis; pyruvate from D-glyceraldehyde 3-phosphate: step 1/5.</text>
</comment>
<name>A0AAW0JK43_MYOGA</name>
<evidence type="ECO:0000256" key="4">
    <source>
        <dbReference type="ARBA" id="ARBA00022490"/>
    </source>
</evidence>
<dbReference type="InterPro" id="IPR020831">
    <property type="entry name" value="GlycerAld/Erythrose_P_DH"/>
</dbReference>
<dbReference type="SUPFAM" id="SSF51735">
    <property type="entry name" value="NAD(P)-binding Rossmann-fold domains"/>
    <property type="match status" value="1"/>
</dbReference>
<dbReference type="GO" id="GO:0051287">
    <property type="term" value="F:NAD binding"/>
    <property type="evidence" value="ECO:0007669"/>
    <property type="project" value="InterPro"/>
</dbReference>
<comment type="catalytic activity">
    <reaction evidence="8">
        <text>D-glyceraldehyde 3-phosphate + phosphate + NAD(+) = (2R)-3-phospho-glyceroyl phosphate + NADH + H(+)</text>
        <dbReference type="Rhea" id="RHEA:10300"/>
        <dbReference type="ChEBI" id="CHEBI:15378"/>
        <dbReference type="ChEBI" id="CHEBI:43474"/>
        <dbReference type="ChEBI" id="CHEBI:57540"/>
        <dbReference type="ChEBI" id="CHEBI:57604"/>
        <dbReference type="ChEBI" id="CHEBI:57945"/>
        <dbReference type="ChEBI" id="CHEBI:59776"/>
        <dbReference type="EC" id="1.2.1.12"/>
    </reaction>
</comment>
<evidence type="ECO:0000256" key="5">
    <source>
        <dbReference type="ARBA" id="ARBA00023002"/>
    </source>
</evidence>
<dbReference type="Gene3D" id="3.40.50.720">
    <property type="entry name" value="NAD(P)-binding Rossmann-like Domain"/>
    <property type="match status" value="1"/>
</dbReference>
<comment type="similarity">
    <text evidence="2">Belongs to the glyceraldehyde-3-phosphate dehydrogenase family.</text>
</comment>
<gene>
    <name evidence="10" type="ORF">U0070_026436</name>
</gene>
<evidence type="ECO:0000313" key="11">
    <source>
        <dbReference type="Proteomes" id="UP001488838"/>
    </source>
</evidence>
<dbReference type="GO" id="GO:0005829">
    <property type="term" value="C:cytosol"/>
    <property type="evidence" value="ECO:0007669"/>
    <property type="project" value="TreeGrafter"/>
</dbReference>
<evidence type="ECO:0000256" key="3">
    <source>
        <dbReference type="ARBA" id="ARBA00013119"/>
    </source>
</evidence>
<dbReference type="InterPro" id="IPR036291">
    <property type="entry name" value="NAD(P)-bd_dom_sf"/>
</dbReference>
<keyword evidence="4" id="KW-0963">Cytoplasm</keyword>
<accession>A0AAW0JK43</accession>
<reference evidence="10 11" key="1">
    <citation type="journal article" date="2023" name="bioRxiv">
        <title>Conserved and derived expression patterns and positive selection on dental genes reveal complex evolutionary context of ever-growing rodent molars.</title>
        <authorList>
            <person name="Calamari Z.T."/>
            <person name="Song A."/>
            <person name="Cohen E."/>
            <person name="Akter M."/>
            <person name="Roy R.D."/>
            <person name="Hallikas O."/>
            <person name="Christensen M.M."/>
            <person name="Li P."/>
            <person name="Marangoni P."/>
            <person name="Jernvall J."/>
            <person name="Klein O.D."/>
        </authorList>
    </citation>
    <scope>NUCLEOTIDE SEQUENCE [LARGE SCALE GENOMIC DNA]</scope>
    <source>
        <strain evidence="10">V071</strain>
    </source>
</reference>
<dbReference type="Proteomes" id="UP001488838">
    <property type="component" value="Unassembled WGS sequence"/>
</dbReference>
<organism evidence="10 11">
    <name type="scientific">Myodes glareolus</name>
    <name type="common">Bank vole</name>
    <name type="synonym">Clethrionomys glareolus</name>
    <dbReference type="NCBI Taxonomy" id="447135"/>
    <lineage>
        <taxon>Eukaryota</taxon>
        <taxon>Metazoa</taxon>
        <taxon>Chordata</taxon>
        <taxon>Craniata</taxon>
        <taxon>Vertebrata</taxon>
        <taxon>Euteleostomi</taxon>
        <taxon>Mammalia</taxon>
        <taxon>Eutheria</taxon>
        <taxon>Euarchontoglires</taxon>
        <taxon>Glires</taxon>
        <taxon>Rodentia</taxon>
        <taxon>Myomorpha</taxon>
        <taxon>Muroidea</taxon>
        <taxon>Cricetidae</taxon>
        <taxon>Arvicolinae</taxon>
        <taxon>Myodes</taxon>
    </lineage>
</organism>
<protein>
    <recommendedName>
        <fullName evidence="3">glyceraldehyde-3-phosphate dehydrogenase (phosphorylating)</fullName>
        <ecNumber evidence="3">1.2.1.12</ecNumber>
    </recommendedName>
</protein>
<dbReference type="GO" id="GO:0004365">
    <property type="term" value="F:glyceraldehyde-3-phosphate dehydrogenase (NAD+) (phosphorylating) activity"/>
    <property type="evidence" value="ECO:0007669"/>
    <property type="project" value="UniProtKB-EC"/>
</dbReference>
<dbReference type="AlphaFoldDB" id="A0AAW0JK43"/>
<dbReference type="Gene3D" id="3.30.360.10">
    <property type="entry name" value="Dihydrodipicolinate Reductase, domain 2"/>
    <property type="match status" value="1"/>
</dbReference>
<keyword evidence="6" id="KW-0520">NAD</keyword>
<evidence type="ECO:0000256" key="7">
    <source>
        <dbReference type="ARBA" id="ARBA00023152"/>
    </source>
</evidence>
<sequence>MVKSSSQFPLLGKMKLIHPTRDEKIFFYALWHLDEASHFGLVNQSGVFMTFMVCLVADLLDTWLSLCSAATCSQAFMAFPATHEHFVGLRDNGASSDFTSSHSKTSPYSALATNPKCKVLRRHGFQQKPPFLSESTEFLQLHTTMTLLHQETGLSHSWRTHALEERAAFNSGKVDIVATNDPFISPNYTAENRKRHQWEDQLHLLGLRSHQHQWGDSSGKYVVESTGCFKTGVQLKGRAKRVIISVPSADTPRVVMSVKHKKYDNSLSVMLSCTTNTQHPQPSIISAPTVADQAVDNATSELKSKLSEWPVPTTNDIKKVVKQALVGPIKDILGHSEDQVISCYFNLDFHSPSFDCEVGISLNDNLVKFMS</sequence>
<dbReference type="EMBL" id="JBBHLL010000032">
    <property type="protein sequence ID" value="KAK7826840.1"/>
    <property type="molecule type" value="Genomic_DNA"/>
</dbReference>
<feature type="domain" description="Glyceraldehyde 3-phosphate dehydrogenase NAD(P) binding" evidence="9">
    <location>
        <begin position="166"/>
        <end position="273"/>
    </location>
</feature>
<proteinExistence type="inferred from homology"/>
<evidence type="ECO:0000313" key="10">
    <source>
        <dbReference type="EMBL" id="KAK7826840.1"/>
    </source>
</evidence>
<evidence type="ECO:0000256" key="6">
    <source>
        <dbReference type="ARBA" id="ARBA00023027"/>
    </source>
</evidence>
<keyword evidence="5" id="KW-0560">Oxidoreductase</keyword>